<evidence type="ECO:0000256" key="1">
    <source>
        <dbReference type="SAM" id="Phobius"/>
    </source>
</evidence>
<reference evidence="3" key="1">
    <citation type="journal article" date="2019" name="Int. J. Syst. Evol. Microbiol.">
        <title>The Global Catalogue of Microorganisms (GCM) 10K type strain sequencing project: providing services to taxonomists for standard genome sequencing and annotation.</title>
        <authorList>
            <consortium name="The Broad Institute Genomics Platform"/>
            <consortium name="The Broad Institute Genome Sequencing Center for Infectious Disease"/>
            <person name="Wu L."/>
            <person name="Ma J."/>
        </authorList>
    </citation>
    <scope>NUCLEOTIDE SEQUENCE [LARGE SCALE GENOMIC DNA]</scope>
    <source>
        <strain evidence="3">CCUG 61889</strain>
    </source>
</reference>
<dbReference type="Proteomes" id="UP001595752">
    <property type="component" value="Unassembled WGS sequence"/>
</dbReference>
<keyword evidence="1" id="KW-0472">Membrane</keyword>
<gene>
    <name evidence="2" type="ORF">ACFOU2_21205</name>
</gene>
<dbReference type="EMBL" id="JBHRZT010000072">
    <property type="protein sequence ID" value="MFC3885853.1"/>
    <property type="molecule type" value="Genomic_DNA"/>
</dbReference>
<keyword evidence="1" id="KW-1133">Transmembrane helix</keyword>
<protein>
    <submittedName>
        <fullName evidence="2">Uncharacterized protein</fullName>
    </submittedName>
</protein>
<proteinExistence type="predicted"/>
<evidence type="ECO:0000313" key="3">
    <source>
        <dbReference type="Proteomes" id="UP001595752"/>
    </source>
</evidence>
<accession>A0ABV8B6B0</accession>
<feature type="transmembrane region" description="Helical" evidence="1">
    <location>
        <begin position="6"/>
        <end position="29"/>
    </location>
</feature>
<name>A0ABV8B6B0_9BACI</name>
<evidence type="ECO:0000313" key="2">
    <source>
        <dbReference type="EMBL" id="MFC3885853.1"/>
    </source>
</evidence>
<organism evidence="2 3">
    <name type="scientific">Bacillus songklensis</name>
    <dbReference type="NCBI Taxonomy" id="1069116"/>
    <lineage>
        <taxon>Bacteria</taxon>
        <taxon>Bacillati</taxon>
        <taxon>Bacillota</taxon>
        <taxon>Bacilli</taxon>
        <taxon>Bacillales</taxon>
        <taxon>Bacillaceae</taxon>
        <taxon>Bacillus</taxon>
    </lineage>
</organism>
<sequence>MFVKKQLTALIWMGIGSAILSSIFSAIIISKIMTIDKKFSKSKQGLLNSDEQSPPHPSYNNFC</sequence>
<keyword evidence="3" id="KW-1185">Reference proteome</keyword>
<dbReference type="RefSeq" id="WP_377918240.1">
    <property type="nucleotide sequence ID" value="NZ_JBHRZT010000072.1"/>
</dbReference>
<comment type="caution">
    <text evidence="2">The sequence shown here is derived from an EMBL/GenBank/DDBJ whole genome shotgun (WGS) entry which is preliminary data.</text>
</comment>
<keyword evidence="1" id="KW-0812">Transmembrane</keyword>